<dbReference type="AlphaFoldDB" id="A0A9N9RMR9"/>
<keyword evidence="2" id="KW-1185">Reference proteome</keyword>
<reference evidence="1" key="2">
    <citation type="submission" date="2022-10" db="EMBL/GenBank/DDBJ databases">
        <authorList>
            <consortium name="ENA_rothamsted_submissions"/>
            <consortium name="culmorum"/>
            <person name="King R."/>
        </authorList>
    </citation>
    <scope>NUCLEOTIDE SEQUENCE</scope>
</reference>
<protein>
    <submittedName>
        <fullName evidence="1">Uncharacterized protein</fullName>
    </submittedName>
</protein>
<evidence type="ECO:0000313" key="2">
    <source>
        <dbReference type="Proteomes" id="UP001153620"/>
    </source>
</evidence>
<accession>A0A9N9RMR9</accession>
<name>A0A9N9RMR9_9DIPT</name>
<sequence length="421" mass="50207">MKTKFLKYKNVQTFKSTQVVQYQAKRPKDFYFFIENEFICQSDCNLFQNEFSVKYFSTVNLIKLSRDLDPVAYKIYFDCSEFGLGKADMKKLYKQIEQYIKDKFMSIDSAFIGCIRDDNETHQFCTEANLKFKCRTDPFHDIFNILKNIYVVSNNSYQVLKYQDGNDSVQFSYKDLKLFIDMHGTTSLPKVGFFDTKKFGKLESHKRIWMPNRNIQLEKFISQFRCLFSINYYLKIQHLLQETKGYKNKFIEAQSLIKLILLLQNIYEMQHRFVKLEDIQHLEHYHKELKRYKFQNNNIRCLKNLTTSTKTNLETFKYLNKSFIKFKPSYFSTQSIEAEKGYLRYQNCGDLPTESQCKSFFKHTQAGTAEMKLSSEFGRVKIKFDKVPGSELEFKKGEINHKNLEINDDDNICEMFWSHSD</sequence>
<gene>
    <name evidence="1" type="ORF">CHIRRI_LOCUS2652</name>
</gene>
<organism evidence="1 2">
    <name type="scientific">Chironomus riparius</name>
    <dbReference type="NCBI Taxonomy" id="315576"/>
    <lineage>
        <taxon>Eukaryota</taxon>
        <taxon>Metazoa</taxon>
        <taxon>Ecdysozoa</taxon>
        <taxon>Arthropoda</taxon>
        <taxon>Hexapoda</taxon>
        <taxon>Insecta</taxon>
        <taxon>Pterygota</taxon>
        <taxon>Neoptera</taxon>
        <taxon>Endopterygota</taxon>
        <taxon>Diptera</taxon>
        <taxon>Nematocera</taxon>
        <taxon>Chironomoidea</taxon>
        <taxon>Chironomidae</taxon>
        <taxon>Chironominae</taxon>
        <taxon>Chironomus</taxon>
    </lineage>
</organism>
<proteinExistence type="predicted"/>
<dbReference type="Proteomes" id="UP001153620">
    <property type="component" value="Chromosome 1"/>
</dbReference>
<evidence type="ECO:0000313" key="1">
    <source>
        <dbReference type="EMBL" id="CAG9799691.1"/>
    </source>
</evidence>
<dbReference type="EMBL" id="OU895877">
    <property type="protein sequence ID" value="CAG9799691.1"/>
    <property type="molecule type" value="Genomic_DNA"/>
</dbReference>
<reference evidence="1" key="1">
    <citation type="submission" date="2022-01" db="EMBL/GenBank/DDBJ databases">
        <authorList>
            <person name="King R."/>
        </authorList>
    </citation>
    <scope>NUCLEOTIDE SEQUENCE</scope>
</reference>